<dbReference type="PRINTS" id="PR00111">
    <property type="entry name" value="ABHYDROLASE"/>
</dbReference>
<name>A0A2T0Z8R4_9ACTN</name>
<feature type="domain" description="AB hydrolase-1" evidence="1">
    <location>
        <begin position="35"/>
        <end position="289"/>
    </location>
</feature>
<dbReference type="EMBL" id="PVUE01000026">
    <property type="protein sequence ID" value="PRZ32730.1"/>
    <property type="molecule type" value="Genomic_DNA"/>
</dbReference>
<reference evidence="2 3" key="1">
    <citation type="submission" date="2018-03" db="EMBL/GenBank/DDBJ databases">
        <title>Genomic Encyclopedia of Archaeal and Bacterial Type Strains, Phase II (KMG-II): from individual species to whole genera.</title>
        <authorList>
            <person name="Goeker M."/>
        </authorList>
    </citation>
    <scope>NUCLEOTIDE SEQUENCE [LARGE SCALE GENOMIC DNA]</scope>
    <source>
        <strain evidence="2 3">DSM 100065</strain>
    </source>
</reference>
<evidence type="ECO:0000313" key="2">
    <source>
        <dbReference type="EMBL" id="PRZ32730.1"/>
    </source>
</evidence>
<keyword evidence="3" id="KW-1185">Reference proteome</keyword>
<dbReference type="PANTHER" id="PTHR46438">
    <property type="entry name" value="ALPHA/BETA-HYDROLASES SUPERFAMILY PROTEIN"/>
    <property type="match status" value="1"/>
</dbReference>
<dbReference type="AlphaFoldDB" id="A0A2T0Z8R4"/>
<protein>
    <submittedName>
        <fullName evidence="2">Pimeloyl-ACP methyl ester carboxylesterase</fullName>
    </submittedName>
</protein>
<dbReference type="RefSeq" id="WP_106350927.1">
    <property type="nucleotide sequence ID" value="NZ_PVUE01000026.1"/>
</dbReference>
<accession>A0A2T0Z8R4</accession>
<dbReference type="Gene3D" id="3.40.50.1820">
    <property type="entry name" value="alpha/beta hydrolase"/>
    <property type="match status" value="1"/>
</dbReference>
<evidence type="ECO:0000259" key="1">
    <source>
        <dbReference type="Pfam" id="PF12697"/>
    </source>
</evidence>
<dbReference type="GO" id="GO:0003824">
    <property type="term" value="F:catalytic activity"/>
    <property type="evidence" value="ECO:0007669"/>
    <property type="project" value="UniProtKB-ARBA"/>
</dbReference>
<dbReference type="InterPro" id="IPR000073">
    <property type="entry name" value="AB_hydrolase_1"/>
</dbReference>
<dbReference type="Proteomes" id="UP000237752">
    <property type="component" value="Unassembled WGS sequence"/>
</dbReference>
<dbReference type="OrthoDB" id="9770427at2"/>
<evidence type="ECO:0000313" key="3">
    <source>
        <dbReference type="Proteomes" id="UP000237752"/>
    </source>
</evidence>
<dbReference type="Pfam" id="PF12697">
    <property type="entry name" value="Abhydrolase_6"/>
    <property type="match status" value="1"/>
</dbReference>
<sequence>MTLYAAPWNGTNRTVDIDGPTNYVDFGGPTDSTPVLFVHGLGGSHLNWVLLAQELAADHHVMALDLVGFGLTRSAGRTSSVESNVALVARFLDEVIGQPTILVGNSMGGMISGLVASAYPAYVAGAVLIDPALPLEVKRPDRQVFTQFLLYTLPGVGERYMAKVARTTTPREQVQDTLDICVADQSDIDRDFVEASVALAAERREFPESDHAFLVATRSLMLQNMRSKRYLSRLHAITAPVLLIHGEKDRLVPVSAGRALATAEPSWTYDEIPGVGHTPQVEAPQRVAESITTWMKSTLPKST</sequence>
<proteinExistence type="predicted"/>
<dbReference type="SUPFAM" id="SSF53474">
    <property type="entry name" value="alpha/beta-Hydrolases"/>
    <property type="match status" value="1"/>
</dbReference>
<dbReference type="InterPro" id="IPR029058">
    <property type="entry name" value="AB_hydrolase_fold"/>
</dbReference>
<gene>
    <name evidence="2" type="ORF">CLV47_1263</name>
</gene>
<comment type="caution">
    <text evidence="2">The sequence shown here is derived from an EMBL/GenBank/DDBJ whole genome shotgun (WGS) entry which is preliminary data.</text>
</comment>
<organism evidence="2 3">
    <name type="scientific">Antricoccus suffuscus</name>
    <dbReference type="NCBI Taxonomy" id="1629062"/>
    <lineage>
        <taxon>Bacteria</taxon>
        <taxon>Bacillati</taxon>
        <taxon>Actinomycetota</taxon>
        <taxon>Actinomycetes</taxon>
        <taxon>Geodermatophilales</taxon>
        <taxon>Antricoccaceae</taxon>
        <taxon>Antricoccus</taxon>
    </lineage>
</organism>
<dbReference type="PANTHER" id="PTHR46438:SF11">
    <property type="entry name" value="LIPASE-RELATED"/>
    <property type="match status" value="1"/>
</dbReference>